<sequence>MALLSNQHKRTEEQPSAEQSSKTGATAGLERRRKGLGNPVTGSPGFNLHNGPGESWCDQAWQNPFRTLLNT</sequence>
<comment type="caution">
    <text evidence="2">The sequence shown here is derived from an EMBL/GenBank/DDBJ whole genome shotgun (WGS) entry which is preliminary data.</text>
</comment>
<protein>
    <submittedName>
        <fullName evidence="2">Uncharacterized protein</fullName>
    </submittedName>
</protein>
<feature type="region of interest" description="Disordered" evidence="1">
    <location>
        <begin position="1"/>
        <end position="59"/>
    </location>
</feature>
<name>A0A9Q1FJC6_SYNKA</name>
<reference evidence="2" key="1">
    <citation type="journal article" date="2023" name="Science">
        <title>Genome structures resolve the early diversification of teleost fishes.</title>
        <authorList>
            <person name="Parey E."/>
            <person name="Louis A."/>
            <person name="Montfort J."/>
            <person name="Bouchez O."/>
            <person name="Roques C."/>
            <person name="Iampietro C."/>
            <person name="Lluch J."/>
            <person name="Castinel A."/>
            <person name="Donnadieu C."/>
            <person name="Desvignes T."/>
            <person name="Floi Bucao C."/>
            <person name="Jouanno E."/>
            <person name="Wen M."/>
            <person name="Mejri S."/>
            <person name="Dirks R."/>
            <person name="Jansen H."/>
            <person name="Henkel C."/>
            <person name="Chen W.J."/>
            <person name="Zahm M."/>
            <person name="Cabau C."/>
            <person name="Klopp C."/>
            <person name="Thompson A.W."/>
            <person name="Robinson-Rechavi M."/>
            <person name="Braasch I."/>
            <person name="Lecointre G."/>
            <person name="Bobe J."/>
            <person name="Postlethwait J.H."/>
            <person name="Berthelot C."/>
            <person name="Roest Crollius H."/>
            <person name="Guiguen Y."/>
        </authorList>
    </citation>
    <scope>NUCLEOTIDE SEQUENCE</scope>
    <source>
        <strain evidence="2">WJC10195</strain>
    </source>
</reference>
<dbReference type="AlphaFoldDB" id="A0A9Q1FJC6"/>
<evidence type="ECO:0000313" key="2">
    <source>
        <dbReference type="EMBL" id="KAJ8359757.1"/>
    </source>
</evidence>
<feature type="compositionally biased region" description="Polar residues" evidence="1">
    <location>
        <begin position="14"/>
        <end position="24"/>
    </location>
</feature>
<dbReference type="Proteomes" id="UP001152622">
    <property type="component" value="Chromosome 5"/>
</dbReference>
<accession>A0A9Q1FJC6</accession>
<dbReference type="EMBL" id="JAINUF010000005">
    <property type="protein sequence ID" value="KAJ8359757.1"/>
    <property type="molecule type" value="Genomic_DNA"/>
</dbReference>
<gene>
    <name evidence="2" type="ORF">SKAU_G00162820</name>
</gene>
<proteinExistence type="predicted"/>
<evidence type="ECO:0000256" key="1">
    <source>
        <dbReference type="SAM" id="MobiDB-lite"/>
    </source>
</evidence>
<keyword evidence="3" id="KW-1185">Reference proteome</keyword>
<evidence type="ECO:0000313" key="3">
    <source>
        <dbReference type="Proteomes" id="UP001152622"/>
    </source>
</evidence>
<organism evidence="2 3">
    <name type="scientific">Synaphobranchus kaupii</name>
    <name type="common">Kaup's arrowtooth eel</name>
    <dbReference type="NCBI Taxonomy" id="118154"/>
    <lineage>
        <taxon>Eukaryota</taxon>
        <taxon>Metazoa</taxon>
        <taxon>Chordata</taxon>
        <taxon>Craniata</taxon>
        <taxon>Vertebrata</taxon>
        <taxon>Euteleostomi</taxon>
        <taxon>Actinopterygii</taxon>
        <taxon>Neopterygii</taxon>
        <taxon>Teleostei</taxon>
        <taxon>Anguilliformes</taxon>
        <taxon>Synaphobranchidae</taxon>
        <taxon>Synaphobranchus</taxon>
    </lineage>
</organism>